<proteinExistence type="predicted"/>
<dbReference type="AlphaFoldDB" id="A0A2B7VPS6"/>
<sequence length="325" mass="34259">MISSERMNTIWIKKTYLQKLLGKRAKAQSTDDSLNLKKNLDDILEDLVAAFPEGCFCPPTQETVAQIETALNALIVWSTSAPISQNLKLKLQDASNAVKDQLDADPFSCCDTLKTLQELEIVLSKVVSALPPGQQLHLLGLVQQLQALFAEYIACLACTPGPTGATGPQGPQGLRGLTGAQGPTGFFTSNYALIGNTTGIGAIAVNTAIPLNVNAVGPVGTNISHTASNRDIILQPGVYYVAYSASPVDGMNFGIVNGLQLRLNGNLLPLTDSYVSGNDGPFFVQTLTASGIVNVTAPNSILNLVTVLGTINFSGVVTITIFQIA</sequence>
<accession>A0A2B7VPS6</accession>
<organism evidence="1 2">
    <name type="scientific">Bacillus toyonensis</name>
    <dbReference type="NCBI Taxonomy" id="155322"/>
    <lineage>
        <taxon>Bacteria</taxon>
        <taxon>Bacillati</taxon>
        <taxon>Bacillota</taxon>
        <taxon>Bacilli</taxon>
        <taxon>Bacillales</taxon>
        <taxon>Bacillaceae</taxon>
        <taxon>Bacillus</taxon>
        <taxon>Bacillus cereus group</taxon>
    </lineage>
</organism>
<evidence type="ECO:0000313" key="2">
    <source>
        <dbReference type="Proteomes" id="UP000225320"/>
    </source>
</evidence>
<gene>
    <name evidence="1" type="ORF">CON73_23770</name>
</gene>
<protein>
    <recommendedName>
        <fullName evidence="3">Collagen-like repeat preface domain-containing protein</fullName>
    </recommendedName>
</protein>
<dbReference type="Proteomes" id="UP000225320">
    <property type="component" value="Unassembled WGS sequence"/>
</dbReference>
<dbReference type="InterPro" id="IPR008983">
    <property type="entry name" value="Tumour_necrosis_fac-like_dom"/>
</dbReference>
<evidence type="ECO:0000313" key="1">
    <source>
        <dbReference type="EMBL" id="PGG86377.1"/>
    </source>
</evidence>
<dbReference type="Gene3D" id="2.60.120.40">
    <property type="match status" value="1"/>
</dbReference>
<name>A0A2B7VPS6_9BACI</name>
<dbReference type="EMBL" id="NVOI01000096">
    <property type="protein sequence ID" value="PGG86377.1"/>
    <property type="molecule type" value="Genomic_DNA"/>
</dbReference>
<comment type="caution">
    <text evidence="1">The sequence shown here is derived from an EMBL/GenBank/DDBJ whole genome shotgun (WGS) entry which is preliminary data.</text>
</comment>
<evidence type="ECO:0008006" key="3">
    <source>
        <dbReference type="Google" id="ProtNLM"/>
    </source>
</evidence>
<reference evidence="1 2" key="1">
    <citation type="submission" date="2017-09" db="EMBL/GenBank/DDBJ databases">
        <title>Large-scale bioinformatics analysis of Bacillus genomes uncovers conserved roles of natural products in bacterial physiology.</title>
        <authorList>
            <consortium name="Agbiome Team Llc"/>
            <person name="Bleich R.M."/>
            <person name="Grubbs K.J."/>
            <person name="Santa Maria K.C."/>
            <person name="Allen S.E."/>
            <person name="Farag S."/>
            <person name="Shank E.A."/>
            <person name="Bowers A."/>
        </authorList>
    </citation>
    <scope>NUCLEOTIDE SEQUENCE [LARGE SCALE GENOMIC DNA]</scope>
    <source>
        <strain evidence="1 2">AFS094862</strain>
    </source>
</reference>